<dbReference type="SUPFAM" id="SSF141868">
    <property type="entry name" value="EAL domain-like"/>
    <property type="match status" value="1"/>
</dbReference>
<feature type="coiled-coil region" evidence="2">
    <location>
        <begin position="237"/>
        <end position="264"/>
    </location>
</feature>
<dbReference type="EMBL" id="CP097636">
    <property type="protein sequence ID" value="URI10006.1"/>
    <property type="molecule type" value="Genomic_DNA"/>
</dbReference>
<dbReference type="Pfam" id="PF00563">
    <property type="entry name" value="EAL"/>
    <property type="match status" value="1"/>
</dbReference>
<dbReference type="CDD" id="cd01948">
    <property type="entry name" value="EAL"/>
    <property type="match status" value="1"/>
</dbReference>
<keyword evidence="7" id="KW-1185">Reference proteome</keyword>
<dbReference type="Pfam" id="PF03707">
    <property type="entry name" value="MHYT"/>
    <property type="match status" value="3"/>
</dbReference>
<evidence type="ECO:0000259" key="5">
    <source>
        <dbReference type="PROSITE" id="PS50924"/>
    </source>
</evidence>
<dbReference type="SMART" id="SM00052">
    <property type="entry name" value="EAL"/>
    <property type="match status" value="1"/>
</dbReference>
<reference evidence="6" key="1">
    <citation type="submission" date="2022-05" db="EMBL/GenBank/DDBJ databases">
        <title>An RpoN-dependent PEP-CTERM gene is involved in floc formation of an Aquincola tertiaricarbonis strain.</title>
        <authorList>
            <person name="Qiu D."/>
            <person name="Xia M."/>
        </authorList>
    </citation>
    <scope>NUCLEOTIDE SEQUENCE</scope>
    <source>
        <strain evidence="6">RN12</strain>
    </source>
</reference>
<dbReference type="CDD" id="cd01949">
    <property type="entry name" value="GGDEF"/>
    <property type="match status" value="1"/>
</dbReference>
<dbReference type="Proteomes" id="UP001056201">
    <property type="component" value="Chromosome 2"/>
</dbReference>
<evidence type="ECO:0000256" key="2">
    <source>
        <dbReference type="SAM" id="Coils"/>
    </source>
</evidence>
<dbReference type="SMART" id="SM00267">
    <property type="entry name" value="GGDEF"/>
    <property type="match status" value="1"/>
</dbReference>
<evidence type="ECO:0000259" key="4">
    <source>
        <dbReference type="PROSITE" id="PS50887"/>
    </source>
</evidence>
<feature type="domain" description="GGDEF" evidence="4">
    <location>
        <begin position="292"/>
        <end position="424"/>
    </location>
</feature>
<feature type="transmembrane region" description="Helical" evidence="1">
    <location>
        <begin position="40"/>
        <end position="59"/>
    </location>
</feature>
<dbReference type="InterPro" id="IPR052155">
    <property type="entry name" value="Biofilm_reg_signaling"/>
</dbReference>
<proteinExistence type="predicted"/>
<organism evidence="6 7">
    <name type="scientific">Aquincola tertiaricarbonis</name>
    <dbReference type="NCBI Taxonomy" id="391953"/>
    <lineage>
        <taxon>Bacteria</taxon>
        <taxon>Pseudomonadati</taxon>
        <taxon>Pseudomonadota</taxon>
        <taxon>Betaproteobacteria</taxon>
        <taxon>Burkholderiales</taxon>
        <taxon>Sphaerotilaceae</taxon>
        <taxon>Aquincola</taxon>
    </lineage>
</organism>
<feature type="transmembrane region" description="Helical" evidence="1">
    <location>
        <begin position="108"/>
        <end position="128"/>
    </location>
</feature>
<sequence length="711" mass="76790">MSLRYDTSVVALSYLIATLASFVALDLAHRVRGGDRAMAFAWWFGGSLAMGTGIWSMHFVGMQALQLPVEVGYDLHWTVVSWVAGVLSSAIALGIATRAQLRWTTLSGGALSIGLGISAMHYIGMAALRMAPGIVWHRPTVVASVAVAVVASAAALLIFFWLRRFTRMAARAGQLAAALVMGAAICGMHYTGMAAASFPAGAVCLSVDGLRGDGLGVMVSVAAAVLLSLTLCTSILDAQLQGRAQKLAQSLQAANEELHQLAFRDALTGLPNRLLFDDRVTQAVERRQRHGSRLAVLFVDLDGFKPINDSFGHGFGDQVLQEMARRLAATARATDTVARVGGDEFVLLLESDVNETAIAQLAQRLIQALSLPVRLQEREVSLSCSVGIALDTDGTVAAKLMAHADSAMYAAKRAGGSSFAFFEPHMDAHVREQVELQRDLRLALERGELELHYQPKVSGDGRTITGAEALARWRHPQRGLVSPAVFIPIAERFGLIGALGDWVIQQACTQVRQWLGQGLRVRVAINLSVHQLRQDDLVQRVQGAIDQHRIDPTLLTFEITESVAMEDAEGTLRTFERLSAIGVHLSIDDFGTGYSSLSYLRRLQAGQLKIDRAFVRDLESSADARAIVEAVVRLAHALGLKVVAEGVETAGQRDVLHALGCDELQGFLFARPMQPHLMALWAQGEGRPTALDFRESAYVPEDEAASLESRA</sequence>
<dbReference type="InterPro" id="IPR001633">
    <property type="entry name" value="EAL_dom"/>
</dbReference>
<feature type="transmembrane region" description="Helical" evidence="1">
    <location>
        <begin position="12"/>
        <end position="28"/>
    </location>
</feature>
<dbReference type="InterPro" id="IPR035919">
    <property type="entry name" value="EAL_sf"/>
</dbReference>
<accession>A0ABY4S9H6</accession>
<dbReference type="PROSITE" id="PS50924">
    <property type="entry name" value="MHYT"/>
    <property type="match status" value="1"/>
</dbReference>
<evidence type="ECO:0000313" key="6">
    <source>
        <dbReference type="EMBL" id="URI10006.1"/>
    </source>
</evidence>
<keyword evidence="1" id="KW-0812">Transmembrane</keyword>
<dbReference type="PANTHER" id="PTHR44757">
    <property type="entry name" value="DIGUANYLATE CYCLASE DGCP"/>
    <property type="match status" value="1"/>
</dbReference>
<dbReference type="RefSeq" id="WP_250198215.1">
    <property type="nucleotide sequence ID" value="NZ_CP097636.1"/>
</dbReference>
<dbReference type="PROSITE" id="PS50887">
    <property type="entry name" value="GGDEF"/>
    <property type="match status" value="1"/>
</dbReference>
<evidence type="ECO:0000313" key="7">
    <source>
        <dbReference type="Proteomes" id="UP001056201"/>
    </source>
</evidence>
<dbReference type="SUPFAM" id="SSF55073">
    <property type="entry name" value="Nucleotide cyclase"/>
    <property type="match status" value="1"/>
</dbReference>
<feature type="transmembrane region" description="Helical" evidence="1">
    <location>
        <begin position="140"/>
        <end position="162"/>
    </location>
</feature>
<keyword evidence="1" id="KW-1133">Transmembrane helix</keyword>
<gene>
    <name evidence="6" type="ORF">MW290_31215</name>
</gene>
<dbReference type="PROSITE" id="PS50883">
    <property type="entry name" value="EAL"/>
    <property type="match status" value="1"/>
</dbReference>
<dbReference type="NCBIfam" id="TIGR00254">
    <property type="entry name" value="GGDEF"/>
    <property type="match status" value="1"/>
</dbReference>
<keyword evidence="1" id="KW-0472">Membrane</keyword>
<feature type="domain" description="MHYT" evidence="5">
    <location>
        <begin position="5"/>
        <end position="199"/>
    </location>
</feature>
<dbReference type="InterPro" id="IPR005330">
    <property type="entry name" value="MHYT_dom"/>
</dbReference>
<dbReference type="PANTHER" id="PTHR44757:SF2">
    <property type="entry name" value="BIOFILM ARCHITECTURE MAINTENANCE PROTEIN MBAA"/>
    <property type="match status" value="1"/>
</dbReference>
<feature type="transmembrane region" description="Helical" evidence="1">
    <location>
        <begin position="174"/>
        <end position="195"/>
    </location>
</feature>
<dbReference type="Pfam" id="PF00990">
    <property type="entry name" value="GGDEF"/>
    <property type="match status" value="1"/>
</dbReference>
<feature type="domain" description="EAL" evidence="3">
    <location>
        <begin position="433"/>
        <end position="686"/>
    </location>
</feature>
<dbReference type="InterPro" id="IPR029787">
    <property type="entry name" value="Nucleotide_cyclase"/>
</dbReference>
<feature type="transmembrane region" description="Helical" evidence="1">
    <location>
        <begin position="215"/>
        <end position="236"/>
    </location>
</feature>
<feature type="transmembrane region" description="Helical" evidence="1">
    <location>
        <begin position="79"/>
        <end position="96"/>
    </location>
</feature>
<dbReference type="InterPro" id="IPR000160">
    <property type="entry name" value="GGDEF_dom"/>
</dbReference>
<evidence type="ECO:0000256" key="1">
    <source>
        <dbReference type="PROSITE-ProRule" id="PRU00244"/>
    </source>
</evidence>
<dbReference type="Gene3D" id="3.20.20.450">
    <property type="entry name" value="EAL domain"/>
    <property type="match status" value="1"/>
</dbReference>
<evidence type="ECO:0000259" key="3">
    <source>
        <dbReference type="PROSITE" id="PS50883"/>
    </source>
</evidence>
<protein>
    <submittedName>
        <fullName evidence="6">EAL domain-containing protein</fullName>
    </submittedName>
</protein>
<name>A0ABY4S9H6_AQUTE</name>
<keyword evidence="2" id="KW-0175">Coiled coil</keyword>
<dbReference type="InterPro" id="IPR043128">
    <property type="entry name" value="Rev_trsase/Diguanyl_cyclase"/>
</dbReference>
<dbReference type="Gene3D" id="3.30.70.270">
    <property type="match status" value="1"/>
</dbReference>